<dbReference type="InterPro" id="IPR032675">
    <property type="entry name" value="LRR_dom_sf"/>
</dbReference>
<protein>
    <submittedName>
        <fullName evidence="1">Uncharacterized protein</fullName>
    </submittedName>
</protein>
<sequence>MHTPEFRIHFVDYVPDNMLMALRSTTKAWRALAEAFIDKDRESGAIMVHDGKGISWFEVPPDPREERRKLVTLVIFLLNVTKIGEHACHLAANLVVFDIPEGIESIGKFAFVHCKSLTTVSFPTTLTLIRMQAFDSCSSLENVDLLHTNPQEICLPTLLRTKIDDDPGLA</sequence>
<name>A0A9W7AMK8_9STRA</name>
<gene>
    <name evidence="1" type="ORF">TL16_g06151</name>
</gene>
<evidence type="ECO:0000313" key="1">
    <source>
        <dbReference type="EMBL" id="GMH73306.1"/>
    </source>
</evidence>
<organism evidence="1 2">
    <name type="scientific">Triparma laevis f. inornata</name>
    <dbReference type="NCBI Taxonomy" id="1714386"/>
    <lineage>
        <taxon>Eukaryota</taxon>
        <taxon>Sar</taxon>
        <taxon>Stramenopiles</taxon>
        <taxon>Ochrophyta</taxon>
        <taxon>Bolidophyceae</taxon>
        <taxon>Parmales</taxon>
        <taxon>Triparmaceae</taxon>
        <taxon>Triparma</taxon>
    </lineage>
</organism>
<dbReference type="EMBL" id="BLQM01000184">
    <property type="protein sequence ID" value="GMH73306.1"/>
    <property type="molecule type" value="Genomic_DNA"/>
</dbReference>
<proteinExistence type="predicted"/>
<evidence type="ECO:0000313" key="2">
    <source>
        <dbReference type="Proteomes" id="UP001162640"/>
    </source>
</evidence>
<dbReference type="SUPFAM" id="SSF52058">
    <property type="entry name" value="L domain-like"/>
    <property type="match status" value="1"/>
</dbReference>
<dbReference type="Proteomes" id="UP001162640">
    <property type="component" value="Unassembled WGS sequence"/>
</dbReference>
<dbReference type="Gene3D" id="3.80.10.10">
    <property type="entry name" value="Ribonuclease Inhibitor"/>
    <property type="match status" value="1"/>
</dbReference>
<dbReference type="Pfam" id="PF13306">
    <property type="entry name" value="LRR_5"/>
    <property type="match status" value="1"/>
</dbReference>
<comment type="caution">
    <text evidence="1">The sequence shown here is derived from an EMBL/GenBank/DDBJ whole genome shotgun (WGS) entry which is preliminary data.</text>
</comment>
<reference evidence="2" key="1">
    <citation type="journal article" date="2023" name="Commun. Biol.">
        <title>Genome analysis of Parmales, the sister group of diatoms, reveals the evolutionary specialization of diatoms from phago-mixotrophs to photoautotrophs.</title>
        <authorList>
            <person name="Ban H."/>
            <person name="Sato S."/>
            <person name="Yoshikawa S."/>
            <person name="Yamada K."/>
            <person name="Nakamura Y."/>
            <person name="Ichinomiya M."/>
            <person name="Sato N."/>
            <person name="Blanc-Mathieu R."/>
            <person name="Endo H."/>
            <person name="Kuwata A."/>
            <person name="Ogata H."/>
        </authorList>
    </citation>
    <scope>NUCLEOTIDE SEQUENCE [LARGE SCALE GENOMIC DNA]</scope>
</reference>
<accession>A0A9W7AMK8</accession>
<dbReference type="AlphaFoldDB" id="A0A9W7AMK8"/>
<dbReference type="InterPro" id="IPR026906">
    <property type="entry name" value="LRR_5"/>
</dbReference>